<dbReference type="RefSeq" id="WP_354555785.1">
    <property type="nucleotide sequence ID" value="NZ_JBEPMB010000001.1"/>
</dbReference>
<keyword evidence="2" id="KW-0732">Signal</keyword>
<evidence type="ECO:0000256" key="1">
    <source>
        <dbReference type="SAM" id="MobiDB-lite"/>
    </source>
</evidence>
<name>A0ABV2IY19_9HYPH</name>
<accession>A0ABV2IY19</accession>
<feature type="region of interest" description="Disordered" evidence="1">
    <location>
        <begin position="110"/>
        <end position="129"/>
    </location>
</feature>
<evidence type="ECO:0000256" key="2">
    <source>
        <dbReference type="SAM" id="SignalP"/>
    </source>
</evidence>
<organism evidence="3 4">
    <name type="scientific">Rhizobium aquaticum</name>
    <dbReference type="NCBI Taxonomy" id="1549636"/>
    <lineage>
        <taxon>Bacteria</taxon>
        <taxon>Pseudomonadati</taxon>
        <taxon>Pseudomonadota</taxon>
        <taxon>Alphaproteobacteria</taxon>
        <taxon>Hyphomicrobiales</taxon>
        <taxon>Rhizobiaceae</taxon>
        <taxon>Rhizobium/Agrobacterium group</taxon>
        <taxon>Rhizobium</taxon>
    </lineage>
</organism>
<dbReference type="Proteomes" id="UP001549047">
    <property type="component" value="Unassembled WGS sequence"/>
</dbReference>
<feature type="signal peptide" evidence="2">
    <location>
        <begin position="1"/>
        <end position="32"/>
    </location>
</feature>
<feature type="compositionally biased region" description="Pro residues" evidence="1">
    <location>
        <begin position="119"/>
        <end position="129"/>
    </location>
</feature>
<keyword evidence="4" id="KW-1185">Reference proteome</keyword>
<evidence type="ECO:0000313" key="3">
    <source>
        <dbReference type="EMBL" id="MET3613306.1"/>
    </source>
</evidence>
<evidence type="ECO:0000313" key="4">
    <source>
        <dbReference type="Proteomes" id="UP001549047"/>
    </source>
</evidence>
<dbReference type="EMBL" id="JBEPMB010000001">
    <property type="protein sequence ID" value="MET3613306.1"/>
    <property type="molecule type" value="Genomic_DNA"/>
</dbReference>
<feature type="chain" id="PRO_5045924764" evidence="2">
    <location>
        <begin position="33"/>
        <end position="129"/>
    </location>
</feature>
<comment type="caution">
    <text evidence="3">The sequence shown here is derived from an EMBL/GenBank/DDBJ whole genome shotgun (WGS) entry which is preliminary data.</text>
</comment>
<proteinExistence type="predicted"/>
<protein>
    <submittedName>
        <fullName evidence="3">Uncharacterized protein</fullName>
    </submittedName>
</protein>
<reference evidence="3 4" key="1">
    <citation type="submission" date="2024-06" db="EMBL/GenBank/DDBJ databases">
        <title>Genomic Encyclopedia of Type Strains, Phase IV (KMG-IV): sequencing the most valuable type-strain genomes for metagenomic binning, comparative biology and taxonomic classification.</title>
        <authorList>
            <person name="Goeker M."/>
        </authorList>
    </citation>
    <scope>NUCLEOTIDE SEQUENCE [LARGE SCALE GENOMIC DNA]</scope>
    <source>
        <strain evidence="3 4">DSM 29780</strain>
    </source>
</reference>
<gene>
    <name evidence="3" type="ORF">ABID16_001611</name>
</gene>
<sequence>MQSKRATLTGIVTRFFCAIALLSLALSAPAEANSRALSSEEIAAYMLPDGSLPSLCVTIPDGSGQGKIVKLGADSLGLHHHDVILPVPAETAGARLVIVAEGLDPARPDALRHRLYPPGAGPRAPPASA</sequence>